<dbReference type="GO" id="GO:0046872">
    <property type="term" value="F:metal ion binding"/>
    <property type="evidence" value="ECO:0007669"/>
    <property type="project" value="InterPro"/>
</dbReference>
<dbReference type="EMBL" id="MNYI01000141">
    <property type="protein sequence ID" value="OIP39664.1"/>
    <property type="molecule type" value="Genomic_DNA"/>
</dbReference>
<evidence type="ECO:0000313" key="3">
    <source>
        <dbReference type="Proteomes" id="UP000183085"/>
    </source>
</evidence>
<evidence type="ECO:0000259" key="1">
    <source>
        <dbReference type="Pfam" id="PF19335"/>
    </source>
</evidence>
<comment type="caution">
    <text evidence="2">The sequence shown here is derived from an EMBL/GenBank/DDBJ whole genome shotgun (WGS) entry which is preliminary data.</text>
</comment>
<reference evidence="2 3" key="1">
    <citation type="journal article" date="2016" name="Environ. Microbiol.">
        <title>Genomic resolution of a cold subsurface aquifer community provides metabolic insights for novel microbes adapted to high CO concentrations.</title>
        <authorList>
            <person name="Probst A.J."/>
            <person name="Castelle C.J."/>
            <person name="Singh A."/>
            <person name="Brown C.T."/>
            <person name="Anantharaman K."/>
            <person name="Sharon I."/>
            <person name="Hug L.A."/>
            <person name="Burstein D."/>
            <person name="Emerson J.B."/>
            <person name="Thomas B.C."/>
            <person name="Banfield J.F."/>
        </authorList>
    </citation>
    <scope>NUCLEOTIDE SEQUENCE [LARGE SCALE GENOMIC DNA]</scope>
    <source>
        <strain evidence="2">CG2_30_40_21</strain>
    </source>
</reference>
<accession>A0A1J5EAF3</accession>
<evidence type="ECO:0000313" key="2">
    <source>
        <dbReference type="EMBL" id="OIP39664.1"/>
    </source>
</evidence>
<dbReference type="InterPro" id="IPR045800">
    <property type="entry name" value="HMBD"/>
</dbReference>
<dbReference type="AlphaFoldDB" id="A0A1J5EAF3"/>
<dbReference type="GO" id="GO:0016491">
    <property type="term" value="F:oxidoreductase activity"/>
    <property type="evidence" value="ECO:0007669"/>
    <property type="project" value="InterPro"/>
</dbReference>
<organism evidence="2 3">
    <name type="scientific">Candidatus Desantisbacteria bacterium CG2_30_40_21</name>
    <dbReference type="NCBI Taxonomy" id="1817895"/>
    <lineage>
        <taxon>Bacteria</taxon>
        <taxon>Candidatus Desantisiibacteriota</taxon>
    </lineage>
</organism>
<dbReference type="InterPro" id="IPR012348">
    <property type="entry name" value="RNR-like"/>
</dbReference>
<dbReference type="Gene3D" id="1.10.620.20">
    <property type="entry name" value="Ribonucleotide Reductase, subunit A"/>
    <property type="match status" value="1"/>
</dbReference>
<sequence>MSKKRMIVWIGALGITTLLVSQVYAGGLCGMSDMSGGSCKAQHEYKQVTIEKVKCAYDGMEMDKQKMKAHMKYKGQTLYFCTREERKEFKKDPEGYLSGKKKGECKETTGQQVQYTCSMHPEVISDKPGKCPKCGMNLEKKK</sequence>
<gene>
    <name evidence="2" type="ORF">AUJ95_05290</name>
</gene>
<name>A0A1J5EAF3_9BACT</name>
<dbReference type="STRING" id="1817895.AUJ95_05290"/>
<dbReference type="Pfam" id="PF19335">
    <property type="entry name" value="HMBD"/>
    <property type="match status" value="1"/>
</dbReference>
<dbReference type="Proteomes" id="UP000183085">
    <property type="component" value="Unassembled WGS sequence"/>
</dbReference>
<feature type="domain" description="Heavy metal binding" evidence="1">
    <location>
        <begin position="115"/>
        <end position="141"/>
    </location>
</feature>
<protein>
    <recommendedName>
        <fullName evidence="1">Heavy metal binding domain-containing protein</fullName>
    </recommendedName>
</protein>
<proteinExistence type="predicted"/>